<evidence type="ECO:0000313" key="2">
    <source>
        <dbReference type="Proteomes" id="UP000191518"/>
    </source>
</evidence>
<reference evidence="2" key="1">
    <citation type="journal article" date="2017" name="Nat. Microbiol.">
        <title>Global analysis of biosynthetic gene clusters reveals vast potential of secondary metabolite production in Penicillium species.</title>
        <authorList>
            <person name="Nielsen J.C."/>
            <person name="Grijseels S."/>
            <person name="Prigent S."/>
            <person name="Ji B."/>
            <person name="Dainat J."/>
            <person name="Nielsen K.F."/>
            <person name="Frisvad J.C."/>
            <person name="Workman M."/>
            <person name="Nielsen J."/>
        </authorList>
    </citation>
    <scope>NUCLEOTIDE SEQUENCE [LARGE SCALE GENOMIC DNA]</scope>
    <source>
        <strain evidence="2">IBT 29486</strain>
    </source>
</reference>
<sequence>MLLDDPPLFRAGPAVPPDRSHCNLASSPVLLPDWIVPCTSGLSPGLVPARALGWGLDWIGLDDAVLDPGIIIAGSIDMDPLRDYVHHRQRDRPSAVGVTVFMN</sequence>
<comment type="caution">
    <text evidence="1">The sequence shown here is derived from an EMBL/GenBank/DDBJ whole genome shotgun (WGS) entry which is preliminary data.</text>
</comment>
<accession>A0A1V6RVX1</accession>
<protein>
    <submittedName>
        <fullName evidence="1">Uncharacterized protein</fullName>
    </submittedName>
</protein>
<proteinExistence type="predicted"/>
<keyword evidence="2" id="KW-1185">Reference proteome</keyword>
<name>A0A1V6RVX1_9EURO</name>
<gene>
    <name evidence="1" type="ORF">PENVUL_c023G01244</name>
</gene>
<dbReference type="EMBL" id="MDYP01000023">
    <property type="protein sequence ID" value="OQE05553.1"/>
    <property type="molecule type" value="Genomic_DNA"/>
</dbReference>
<organism evidence="1 2">
    <name type="scientific">Penicillium vulpinum</name>
    <dbReference type="NCBI Taxonomy" id="29845"/>
    <lineage>
        <taxon>Eukaryota</taxon>
        <taxon>Fungi</taxon>
        <taxon>Dikarya</taxon>
        <taxon>Ascomycota</taxon>
        <taxon>Pezizomycotina</taxon>
        <taxon>Eurotiomycetes</taxon>
        <taxon>Eurotiomycetidae</taxon>
        <taxon>Eurotiales</taxon>
        <taxon>Aspergillaceae</taxon>
        <taxon>Penicillium</taxon>
    </lineage>
</organism>
<evidence type="ECO:0000313" key="1">
    <source>
        <dbReference type="EMBL" id="OQE05553.1"/>
    </source>
</evidence>
<dbReference type="Proteomes" id="UP000191518">
    <property type="component" value="Unassembled WGS sequence"/>
</dbReference>
<dbReference type="AlphaFoldDB" id="A0A1V6RVX1"/>